<sequence>MICTVTCEAPCVKYLQPCPVDTISYWYMLRDTKKGYWDAWAPEIRASASEETEAEALQSLEEVIVATHKAERQAG</sequence>
<keyword evidence="2" id="KW-1185">Reference proteome</keyword>
<dbReference type="AlphaFoldDB" id="A0AAW1TET1"/>
<accession>A0AAW1TET1</accession>
<comment type="caution">
    <text evidence="1">The sequence shown here is derived from an EMBL/GenBank/DDBJ whole genome shotgun (WGS) entry which is preliminary data.</text>
</comment>
<proteinExistence type="predicted"/>
<name>A0AAW1TET1_9CHLO</name>
<dbReference type="Proteomes" id="UP001485043">
    <property type="component" value="Unassembled WGS sequence"/>
</dbReference>
<evidence type="ECO:0000313" key="2">
    <source>
        <dbReference type="Proteomes" id="UP001485043"/>
    </source>
</evidence>
<organism evidence="1 2">
    <name type="scientific">Apatococcus fuscideae</name>
    <dbReference type="NCBI Taxonomy" id="2026836"/>
    <lineage>
        <taxon>Eukaryota</taxon>
        <taxon>Viridiplantae</taxon>
        <taxon>Chlorophyta</taxon>
        <taxon>core chlorophytes</taxon>
        <taxon>Trebouxiophyceae</taxon>
        <taxon>Chlorellales</taxon>
        <taxon>Chlorellaceae</taxon>
        <taxon>Apatococcus</taxon>
    </lineage>
</organism>
<evidence type="ECO:0000313" key="1">
    <source>
        <dbReference type="EMBL" id="KAK9868377.1"/>
    </source>
</evidence>
<gene>
    <name evidence="1" type="ORF">WJX84_010655</name>
</gene>
<reference evidence="1 2" key="1">
    <citation type="journal article" date="2024" name="Nat. Commun.">
        <title>Phylogenomics reveals the evolutionary origins of lichenization in chlorophyte algae.</title>
        <authorList>
            <person name="Puginier C."/>
            <person name="Libourel C."/>
            <person name="Otte J."/>
            <person name="Skaloud P."/>
            <person name="Haon M."/>
            <person name="Grisel S."/>
            <person name="Petersen M."/>
            <person name="Berrin J.G."/>
            <person name="Delaux P.M."/>
            <person name="Dal Grande F."/>
            <person name="Keller J."/>
        </authorList>
    </citation>
    <scope>NUCLEOTIDE SEQUENCE [LARGE SCALE GENOMIC DNA]</scope>
    <source>
        <strain evidence="1 2">SAG 2523</strain>
    </source>
</reference>
<protein>
    <submittedName>
        <fullName evidence="1">Uncharacterized protein</fullName>
    </submittedName>
</protein>
<dbReference type="EMBL" id="JALJOV010000032">
    <property type="protein sequence ID" value="KAK9868377.1"/>
    <property type="molecule type" value="Genomic_DNA"/>
</dbReference>